<feature type="compositionally biased region" description="Polar residues" evidence="2">
    <location>
        <begin position="1375"/>
        <end position="1389"/>
    </location>
</feature>
<dbReference type="Proteomes" id="UP000248856">
    <property type="component" value="Unassembled WGS sequence"/>
</dbReference>
<dbReference type="NCBIfam" id="TIGR01643">
    <property type="entry name" value="YD_repeat_2x"/>
    <property type="match status" value="7"/>
</dbReference>
<dbReference type="PANTHER" id="PTHR32305:SF15">
    <property type="entry name" value="PROTEIN RHSA-RELATED"/>
    <property type="match status" value="1"/>
</dbReference>
<gene>
    <name evidence="5" type="ORF">AX018_103152</name>
</gene>
<name>A0A328Z6G9_9BURK</name>
<dbReference type="PRINTS" id="PR00394">
    <property type="entry name" value="RHSPROTEIN"/>
</dbReference>
<sequence length="1503" mass="158601">MLLLLGQHPPAHAALSAEYIYCMPGREYCGSPSDMSAYLQRTRPTKLCTSYGPDVIKPLTWSTQVHPDTSALLGIYESADSCNQNGPYRVLVVYADAAGSACPANSTAANGTCTCNANFTEDPLGNVCLPATPDPSPGMCTPSGTQAGNPIRMASQAKVRTETDWSGQGPSALSFTRYYQSTWGSDPARSAGPLGAAWSHNHHITLKASAVPTGDSVSITEGDGSLRAAFFKAKGTNTWNTAGSDALTQLPSDAWVYRRSDDDATLEFSNAGRLLSITARNGWVTTYTYHASGRLASVSNAFGQTLSLAYDSAGRLASVTVPGPQVIGYAYDASGRLSSVTTPDGQSRAFLYENGDYPQALTGIVDESGARWGTFGYDGAGRATSTELAGGVERYQVSYPAGDGSAATVTDPLGTVRSFHYGLNQGKLAVTGADTPDGTGRPDAASRVQNALGLVESETDFLGTVTTYQWDTGRRLPLGTTQAAGTPEARTTTTEWHPQWHLPVKVTEAGRETAYSYDGAGNLLTRTVTDTSVTPASTRTWSWTYHPSGLVATATEPSGAVTTFGYDAQGHLTQATNALGQSDTYTHDAAGRVLTHTAATGLVSRYAYDPRGRLTRLERGEEVSLYTYRPTGQLATASTPEGYQITYQYDAAQRPTGWSDNRGASASYTLDGLGNPVGETIADAQGQAAWQLARSINGLNRVESVTLGGAGSGSSSSVTTGFGYDANGEQVRSTETVDGASHSTTLALDALRRVKTLTNAQNASATLAYDARDAVTQATDFQGVATGYTRDALGNALQESTPDGGPLTTTYDALGLPQAITDALGRASSITRDALGRPTQIVSSAAGSGTGSRTTVLRYDLPGADYNAEGAPQASAGHLSEIQDPEVTTRYQRDVQGRITRKVEILANGDSRTLGYRYVAAGSAGAGQIGAITYPSGRQLQYQYDATGQLTGLQWNGQPLVAGLTWSPLGQPTAWQWSGLNPGQSEQRSYTAAGQLAASRLLPELVWDGAGRVTRIQQRHALPGADSSHTAQQATLTSVFTYDAVGRLTASAHSAPADLTLPLGWGLGDTLGATASGYAWDANGNRTQVHHTSATGAGADTLERVYTRVAGSNRLQGYAETFTPAGTTASSTQVNYSQDATGALTKKGDTYLHYGVDGRIAKVGASSDPANALAVSYTTNALGQRVFKRDARLSGADNPAITQQTVYAEDGIGSTVLGQYGNRRSGDSAAPPGETDSTEVIWLPTATGPMPVAAQINGRLYAIDADHLNTPRRLTNAQGQVVWQWLITGFGEANPTTGATGYAQSGEAGLRSYGEAVRFDLRYAGQVWDEETGLSYNLHRYYDAGMGRYIQADPIGLEGGWNRYLYVDGKPLSHSDPNGLQQYTGQTPPENIPGGPWEPKPGQPPGTFQGPKQPGGRDICRYVPDGNNGGPGGARNAYWKTKAPSTPWARFDLNGNPITPEQAHPGNPQVRLPAPFTVPWSIPLYPLFCPLCNVLLPQPNSPD</sequence>
<protein>
    <submittedName>
        <fullName evidence="5">RHS repeat-associated protein</fullName>
    </submittedName>
</protein>
<dbReference type="InterPro" id="IPR031325">
    <property type="entry name" value="RHS_repeat"/>
</dbReference>
<dbReference type="Gene3D" id="2.180.10.10">
    <property type="entry name" value="RHS repeat-associated core"/>
    <property type="match status" value="4"/>
</dbReference>
<dbReference type="PANTHER" id="PTHR32305">
    <property type="match status" value="1"/>
</dbReference>
<accession>A0A328Z6G9</accession>
<proteinExistence type="predicted"/>
<evidence type="ECO:0000313" key="5">
    <source>
        <dbReference type="EMBL" id="RAR78367.1"/>
    </source>
</evidence>
<dbReference type="InterPro" id="IPR045351">
    <property type="entry name" value="DUF6531"/>
</dbReference>
<dbReference type="InterPro" id="IPR022385">
    <property type="entry name" value="Rhs_assc_core"/>
</dbReference>
<evidence type="ECO:0000313" key="6">
    <source>
        <dbReference type="Proteomes" id="UP000248856"/>
    </source>
</evidence>
<feature type="domain" description="DUF6531" evidence="3">
    <location>
        <begin position="148"/>
        <end position="225"/>
    </location>
</feature>
<dbReference type="InterPro" id="IPR050708">
    <property type="entry name" value="T6SS_VgrG/RHS"/>
</dbReference>
<feature type="region of interest" description="Disordered" evidence="2">
    <location>
        <begin position="1375"/>
        <end position="1435"/>
    </location>
</feature>
<keyword evidence="6" id="KW-1185">Reference proteome</keyword>
<evidence type="ECO:0000259" key="3">
    <source>
        <dbReference type="Pfam" id="PF20148"/>
    </source>
</evidence>
<dbReference type="EMBL" id="QLTA01000031">
    <property type="protein sequence ID" value="RAR78367.1"/>
    <property type="molecule type" value="Genomic_DNA"/>
</dbReference>
<dbReference type="Pfam" id="PF25023">
    <property type="entry name" value="TEN_YD-shell"/>
    <property type="match status" value="1"/>
</dbReference>
<reference evidence="5 6" key="1">
    <citation type="submission" date="2018-06" db="EMBL/GenBank/DDBJ databases">
        <title>Genomic Encyclopedia of Archaeal and Bacterial Type Strains, Phase II (KMG-II): from individual species to whole genera.</title>
        <authorList>
            <person name="Goeker M."/>
        </authorList>
    </citation>
    <scope>NUCLEOTIDE SEQUENCE [LARGE SCALE GENOMIC DNA]</scope>
    <source>
        <strain evidence="5 6">CFPB 3232</strain>
    </source>
</reference>
<evidence type="ECO:0000259" key="4">
    <source>
        <dbReference type="Pfam" id="PF25023"/>
    </source>
</evidence>
<feature type="domain" description="Teneurin-like YD-shell" evidence="4">
    <location>
        <begin position="530"/>
        <end position="665"/>
    </location>
</feature>
<evidence type="ECO:0000256" key="2">
    <source>
        <dbReference type="SAM" id="MobiDB-lite"/>
    </source>
</evidence>
<keyword evidence="1" id="KW-0677">Repeat</keyword>
<dbReference type="NCBIfam" id="TIGR03696">
    <property type="entry name" value="Rhs_assc_core"/>
    <property type="match status" value="1"/>
</dbReference>
<dbReference type="InterPro" id="IPR006530">
    <property type="entry name" value="YD"/>
</dbReference>
<dbReference type="Pfam" id="PF20148">
    <property type="entry name" value="DUF6531"/>
    <property type="match status" value="1"/>
</dbReference>
<dbReference type="InterPro" id="IPR056823">
    <property type="entry name" value="TEN-like_YD-shell"/>
</dbReference>
<dbReference type="Pfam" id="PF05593">
    <property type="entry name" value="RHS_repeat"/>
    <property type="match status" value="3"/>
</dbReference>
<organism evidence="5 6">
    <name type="scientific">Paracidovorax anthurii</name>
    <dbReference type="NCBI Taxonomy" id="78229"/>
    <lineage>
        <taxon>Bacteria</taxon>
        <taxon>Pseudomonadati</taxon>
        <taxon>Pseudomonadota</taxon>
        <taxon>Betaproteobacteria</taxon>
        <taxon>Burkholderiales</taxon>
        <taxon>Comamonadaceae</taxon>
        <taxon>Paracidovorax</taxon>
    </lineage>
</organism>
<comment type="caution">
    <text evidence="5">The sequence shown here is derived from an EMBL/GenBank/DDBJ whole genome shotgun (WGS) entry which is preliminary data.</text>
</comment>
<evidence type="ECO:0000256" key="1">
    <source>
        <dbReference type="ARBA" id="ARBA00022737"/>
    </source>
</evidence>